<feature type="coiled-coil region" evidence="1">
    <location>
        <begin position="256"/>
        <end position="283"/>
    </location>
</feature>
<protein>
    <submittedName>
        <fullName evidence="2">Uncharacterized protein</fullName>
    </submittedName>
</protein>
<reference evidence="2" key="1">
    <citation type="journal article" date="2020" name="Nature">
        <title>Giant virus diversity and host interactions through global metagenomics.</title>
        <authorList>
            <person name="Schulz F."/>
            <person name="Roux S."/>
            <person name="Paez-Espino D."/>
            <person name="Jungbluth S."/>
            <person name="Walsh D.A."/>
            <person name="Denef V.J."/>
            <person name="McMahon K.D."/>
            <person name="Konstantinidis K.T."/>
            <person name="Eloe-Fadrosh E.A."/>
            <person name="Kyrpides N.C."/>
            <person name="Woyke T."/>
        </authorList>
    </citation>
    <scope>NUCLEOTIDE SEQUENCE</scope>
    <source>
        <strain evidence="2">GVMAG-M-3300023179-111</strain>
    </source>
</reference>
<accession>A0A6C0E0H1</accession>
<feature type="coiled-coil region" evidence="1">
    <location>
        <begin position="110"/>
        <end position="223"/>
    </location>
</feature>
<sequence>MSHSNYKVIQLCFNKETPKSNFNLILKINPNNDYDFNMILTISNDIHVKEFDKILSTHNIISVIYNNNSNKYDFDTKISYTLSDKPLIIEDTYQRNKEIDNIISDLLSYMENFKNEMIIKEDEMNLNEDNEMNLNEEMKVKEEEDNEMNLNEEMKVKEEEDNEMNLEEEDNEMNLNEEIKVKEYDEMNLNEEMKVKDDEMKVKEDEEIKVKEENLKVKEYDETNLNDETKVKDDEMNLNDEMKVKEHDEMNLNDEMKVKEDDEMNLNDEMKVKEDEIVIIKEETKIIKPKIKIKTPDDEKKNFFNKKKPIIETKLLELLNDSKTNNFLNKTINTNNEKNEIEDKILYHLKLITLSTMDISTNIILIVTELMKFIDNYNLKGIEKKNIILSTIGKFLEDENYPNKDYIINTICPELIDILVSVDKRKIMIRRNVSCLSSCFTS</sequence>
<evidence type="ECO:0000256" key="1">
    <source>
        <dbReference type="SAM" id="Coils"/>
    </source>
</evidence>
<proteinExistence type="predicted"/>
<name>A0A6C0E0H1_9ZZZZ</name>
<keyword evidence="1" id="KW-0175">Coiled coil</keyword>
<evidence type="ECO:0000313" key="2">
    <source>
        <dbReference type="EMBL" id="QHT22626.1"/>
    </source>
</evidence>
<dbReference type="AlphaFoldDB" id="A0A6C0E0H1"/>
<organism evidence="2">
    <name type="scientific">viral metagenome</name>
    <dbReference type="NCBI Taxonomy" id="1070528"/>
    <lineage>
        <taxon>unclassified sequences</taxon>
        <taxon>metagenomes</taxon>
        <taxon>organismal metagenomes</taxon>
    </lineage>
</organism>
<dbReference type="EMBL" id="MN739715">
    <property type="protein sequence ID" value="QHT22626.1"/>
    <property type="molecule type" value="Genomic_DNA"/>
</dbReference>